<dbReference type="InterPro" id="IPR029061">
    <property type="entry name" value="THDP-binding"/>
</dbReference>
<feature type="binding site" evidence="8">
    <location>
        <position position="462"/>
    </location>
    <ligand>
        <name>Mg(2+)</name>
        <dbReference type="ChEBI" id="CHEBI:18420"/>
    </ligand>
</feature>
<feature type="domain" description="Thiamine pyrophosphate enzyme central" evidence="10">
    <location>
        <begin position="218"/>
        <end position="331"/>
    </location>
</feature>
<feature type="domain" description="Thiamine pyrophosphate enzyme TPP-binding" evidence="11">
    <location>
        <begin position="416"/>
        <end position="548"/>
    </location>
</feature>
<dbReference type="InterPro" id="IPR011766">
    <property type="entry name" value="TPP_enzyme_TPP-bd"/>
</dbReference>
<evidence type="ECO:0000256" key="5">
    <source>
        <dbReference type="ARBA" id="ARBA00022842"/>
    </source>
</evidence>
<evidence type="ECO:0000256" key="1">
    <source>
        <dbReference type="ARBA" id="ARBA00001964"/>
    </source>
</evidence>
<dbReference type="InterPro" id="IPR029035">
    <property type="entry name" value="DHS-like_NAD/FAD-binding_dom"/>
</dbReference>
<dbReference type="PANTHER" id="PTHR43452:SF3">
    <property type="entry name" value="TRANSAMINATED AMINO ACID DECARBOXYLASE"/>
    <property type="match status" value="1"/>
</dbReference>
<dbReference type="InterPro" id="IPR012001">
    <property type="entry name" value="Thiamin_PyroP_enz_TPP-bd_dom"/>
</dbReference>
<feature type="domain" description="Thiamine pyrophosphate enzyme N-terminal TPP-binding" evidence="12">
    <location>
        <begin position="9"/>
        <end position="112"/>
    </location>
</feature>
<dbReference type="Gene3D" id="3.40.50.970">
    <property type="match status" value="2"/>
</dbReference>
<dbReference type="SUPFAM" id="SSF52518">
    <property type="entry name" value="Thiamin diphosphate-binding fold (THDP-binding)"/>
    <property type="match status" value="2"/>
</dbReference>
<comment type="cofactor">
    <cofactor evidence="1">
        <name>thiamine diphosphate</name>
        <dbReference type="ChEBI" id="CHEBI:58937"/>
    </cofactor>
</comment>
<dbReference type="Gene3D" id="3.40.50.1220">
    <property type="entry name" value="TPP-binding domain"/>
    <property type="match status" value="1"/>
</dbReference>
<dbReference type="EMBL" id="LT598489">
    <property type="protein sequence ID" value="SCW00244.1"/>
    <property type="molecule type" value="Genomic_DNA"/>
</dbReference>
<dbReference type="GO" id="GO:0005634">
    <property type="term" value="C:nucleus"/>
    <property type="evidence" value="ECO:0007669"/>
    <property type="project" value="TreeGrafter"/>
</dbReference>
<dbReference type="GO" id="GO:0030976">
    <property type="term" value="F:thiamine pyrophosphate binding"/>
    <property type="evidence" value="ECO:0007669"/>
    <property type="project" value="InterPro"/>
</dbReference>
<dbReference type="STRING" id="4955.A0A1G4M8V1"/>
<keyword evidence="3 8" id="KW-0479">Metal-binding</keyword>
<dbReference type="Proteomes" id="UP000190831">
    <property type="component" value="Chromosome B"/>
</dbReference>
<feature type="binding site" evidence="8">
    <location>
        <position position="491"/>
    </location>
    <ligand>
        <name>Mg(2+)</name>
        <dbReference type="ChEBI" id="CHEBI:18420"/>
    </ligand>
</feature>
<evidence type="ECO:0000256" key="2">
    <source>
        <dbReference type="ARBA" id="ARBA00007812"/>
    </source>
</evidence>
<evidence type="ECO:0000256" key="8">
    <source>
        <dbReference type="PIRSR" id="PIRSR036565-2"/>
    </source>
</evidence>
<dbReference type="GO" id="GO:0000949">
    <property type="term" value="P:aromatic amino acid family catabolic process to alcohol via Ehrlich pathway"/>
    <property type="evidence" value="ECO:0007669"/>
    <property type="project" value="TreeGrafter"/>
</dbReference>
<keyword evidence="7" id="KW-0456">Lyase</keyword>
<dbReference type="GO" id="GO:0004737">
    <property type="term" value="F:pyruvate decarboxylase activity"/>
    <property type="evidence" value="ECO:0007669"/>
    <property type="project" value="TreeGrafter"/>
</dbReference>
<evidence type="ECO:0000256" key="4">
    <source>
        <dbReference type="ARBA" id="ARBA00022793"/>
    </source>
</evidence>
<dbReference type="FunFam" id="3.40.50.970:FF:000024">
    <property type="entry name" value="Pyruvate decarboxylase isozyme"/>
    <property type="match status" value="1"/>
</dbReference>
<evidence type="ECO:0000259" key="10">
    <source>
        <dbReference type="Pfam" id="PF00205"/>
    </source>
</evidence>
<dbReference type="SUPFAM" id="SSF52467">
    <property type="entry name" value="DHS-like NAD/FAD-binding domain"/>
    <property type="match status" value="1"/>
</dbReference>
<gene>
    <name evidence="13" type="ORF">LAFE_0B12618G</name>
</gene>
<evidence type="ECO:0000313" key="13">
    <source>
        <dbReference type="EMBL" id="SCW00244.1"/>
    </source>
</evidence>
<dbReference type="CDD" id="cd02005">
    <property type="entry name" value="TPP_PDC_IPDC"/>
    <property type="match status" value="1"/>
</dbReference>
<evidence type="ECO:0000313" key="14">
    <source>
        <dbReference type="Proteomes" id="UP000190831"/>
    </source>
</evidence>
<dbReference type="GO" id="GO:0005829">
    <property type="term" value="C:cytosol"/>
    <property type="evidence" value="ECO:0007669"/>
    <property type="project" value="TreeGrafter"/>
</dbReference>
<comment type="cofactor">
    <cofactor evidence="8">
        <name>Mg(2+)</name>
        <dbReference type="ChEBI" id="CHEBI:18420"/>
    </cofactor>
    <text evidence="8">Binds 1 Mg(2+) per subunit.</text>
</comment>
<keyword evidence="4" id="KW-0210">Decarboxylase</keyword>
<dbReference type="CDD" id="cd07038">
    <property type="entry name" value="TPP_PYR_PDC_IPDC_like"/>
    <property type="match status" value="1"/>
</dbReference>
<evidence type="ECO:0000259" key="12">
    <source>
        <dbReference type="Pfam" id="PF02776"/>
    </source>
</evidence>
<evidence type="ECO:0000256" key="6">
    <source>
        <dbReference type="ARBA" id="ARBA00023052"/>
    </source>
</evidence>
<accession>A0A1G4M8V1</accession>
<dbReference type="InterPro" id="IPR012000">
    <property type="entry name" value="Thiamin_PyroP_enz_cen_dom"/>
</dbReference>
<dbReference type="Pfam" id="PF02776">
    <property type="entry name" value="TPP_enzyme_N"/>
    <property type="match status" value="1"/>
</dbReference>
<protein>
    <submittedName>
        <fullName evidence="13">LAFE_0B12618g1_1</fullName>
    </submittedName>
</protein>
<feature type="binding site" evidence="8">
    <location>
        <position position="489"/>
    </location>
    <ligand>
        <name>Mg(2+)</name>
        <dbReference type="ChEBI" id="CHEBI:18420"/>
    </ligand>
</feature>
<keyword evidence="5 8" id="KW-0460">Magnesium</keyword>
<dbReference type="PANTHER" id="PTHR43452">
    <property type="entry name" value="PYRUVATE DECARBOXYLASE"/>
    <property type="match status" value="1"/>
</dbReference>
<keyword evidence="14" id="KW-1185">Reference proteome</keyword>
<evidence type="ECO:0000256" key="7">
    <source>
        <dbReference type="ARBA" id="ARBA00023239"/>
    </source>
</evidence>
<dbReference type="InterPro" id="IPR047213">
    <property type="entry name" value="TPP_PYR_PDC_IPDC-like"/>
</dbReference>
<dbReference type="GO" id="GO:0000287">
    <property type="term" value="F:magnesium ion binding"/>
    <property type="evidence" value="ECO:0007669"/>
    <property type="project" value="InterPro"/>
</dbReference>
<sequence>MTQTELPLGTYLFYRLSQVTKTVFGVPGDFNLNLLEHIYNFNEAEIKWCGNCNELNAGYAADGYSRLNQFGCFITTFGVGELSALNAVAGSFAENAPVLHIVGTSSTSAKTNSTFNHIHHLIPSKKTYEASDHGVYERLVEPFSIRTEILSGKSLGKIQEQIDSLIEDIVCHMKPGYLFIPSDLPDIIIPVDLTKSLDFDLCRILQVNEKNTKFVVDNTLRKLYGAKNPAIIVDQFMKFDGKEVNEFLRKTKFYCYSTNSSRGIVDETLPNFHGVFNGRISTEGTLQIFDENDFVLYLGANINETNFFGGESSILKDKDCILVGKDYAQLGFGGDLMYDVNCHVFFKQLICGVDFSLLPQIRIRTQTARYNADYGVLKEDSHLSQKSFSTIVSSFIKDNDVIINEMCSFMFEMPNIRYKKNCSFVGQPFYGSIGYGIPATLGASLAIKDLKMQGRAILFQGDGSAQMTLQEFASFIRFEIDPVVFLLNNDGYGVERVIKGPNRTYNNIAVKWDWTNLLSVFGDFDHSKSFSLKATTAGELMEALASGIDFKDGKVKILEVILGRMDVPDRFKKIAGVAEKENNT</sequence>
<dbReference type="Pfam" id="PF00205">
    <property type="entry name" value="TPP_enzyme_M"/>
    <property type="match status" value="1"/>
</dbReference>
<dbReference type="InterPro" id="IPR012110">
    <property type="entry name" value="PDC/IPDC-like"/>
</dbReference>
<organism evidence="13 14">
    <name type="scientific">Lachancea fermentati</name>
    <name type="common">Zygosaccharomyces fermentati</name>
    <dbReference type="NCBI Taxonomy" id="4955"/>
    <lineage>
        <taxon>Eukaryota</taxon>
        <taxon>Fungi</taxon>
        <taxon>Dikarya</taxon>
        <taxon>Ascomycota</taxon>
        <taxon>Saccharomycotina</taxon>
        <taxon>Saccharomycetes</taxon>
        <taxon>Saccharomycetales</taxon>
        <taxon>Saccharomycetaceae</taxon>
        <taxon>Lachancea</taxon>
    </lineage>
</organism>
<name>A0A1G4M8V1_LACFM</name>
<dbReference type="InterPro" id="IPR047214">
    <property type="entry name" value="TPP_PDC_IPDC"/>
</dbReference>
<evidence type="ECO:0000256" key="3">
    <source>
        <dbReference type="ARBA" id="ARBA00022723"/>
    </source>
</evidence>
<dbReference type="AlphaFoldDB" id="A0A1G4M8V1"/>
<reference evidence="14" key="1">
    <citation type="submission" date="2016-03" db="EMBL/GenBank/DDBJ databases">
        <authorList>
            <person name="Devillers H."/>
        </authorList>
    </citation>
    <scope>NUCLEOTIDE SEQUENCE [LARGE SCALE GENOMIC DNA]</scope>
</reference>
<dbReference type="PIRSF" id="PIRSF036565">
    <property type="entry name" value="Pyruvt_ip_decrb"/>
    <property type="match status" value="1"/>
</dbReference>
<dbReference type="Pfam" id="PF02775">
    <property type="entry name" value="TPP_enzyme_C"/>
    <property type="match status" value="1"/>
</dbReference>
<dbReference type="OMA" id="PMRASQE"/>
<dbReference type="OrthoDB" id="308383at2759"/>
<evidence type="ECO:0000256" key="9">
    <source>
        <dbReference type="RuleBase" id="RU362132"/>
    </source>
</evidence>
<proteinExistence type="inferred from homology"/>
<keyword evidence="6 9" id="KW-0786">Thiamine pyrophosphate</keyword>
<evidence type="ECO:0000259" key="11">
    <source>
        <dbReference type="Pfam" id="PF02775"/>
    </source>
</evidence>
<comment type="similarity">
    <text evidence="2 9">Belongs to the TPP enzyme family.</text>
</comment>